<reference evidence="1" key="1">
    <citation type="submission" date="2023-03" db="EMBL/GenBank/DDBJ databases">
        <authorList>
            <person name="Steffen K."/>
            <person name="Cardenas P."/>
        </authorList>
    </citation>
    <scope>NUCLEOTIDE SEQUENCE</scope>
</reference>
<dbReference type="AlphaFoldDB" id="A0AA35T6M7"/>
<protein>
    <submittedName>
        <fullName evidence="1">Uncharacterized protein</fullName>
    </submittedName>
</protein>
<evidence type="ECO:0000313" key="1">
    <source>
        <dbReference type="EMBL" id="CAI8042254.1"/>
    </source>
</evidence>
<dbReference type="EMBL" id="CASHTH010003249">
    <property type="protein sequence ID" value="CAI8042254.1"/>
    <property type="molecule type" value="Genomic_DNA"/>
</dbReference>
<keyword evidence="2" id="KW-1185">Reference proteome</keyword>
<evidence type="ECO:0000313" key="2">
    <source>
        <dbReference type="Proteomes" id="UP001174909"/>
    </source>
</evidence>
<sequence length="102" mass="10823">MTACGDVLSEVAANPSQIGPCLGFRSGRTETYQVCGLILLPVLGASELAQFELSRNFHLPGLVTAAMLLAPVVLWKTVSTGRPFSPSLPWGLPSHPPMFSTI</sequence>
<accession>A0AA35T6M7</accession>
<proteinExistence type="predicted"/>
<name>A0AA35T6M7_GEOBA</name>
<gene>
    <name evidence="1" type="ORF">GBAR_LOCUS23472</name>
</gene>
<comment type="caution">
    <text evidence="1">The sequence shown here is derived from an EMBL/GenBank/DDBJ whole genome shotgun (WGS) entry which is preliminary data.</text>
</comment>
<dbReference type="Proteomes" id="UP001174909">
    <property type="component" value="Unassembled WGS sequence"/>
</dbReference>
<organism evidence="1 2">
    <name type="scientific">Geodia barretti</name>
    <name type="common">Barrett's horny sponge</name>
    <dbReference type="NCBI Taxonomy" id="519541"/>
    <lineage>
        <taxon>Eukaryota</taxon>
        <taxon>Metazoa</taxon>
        <taxon>Porifera</taxon>
        <taxon>Demospongiae</taxon>
        <taxon>Heteroscleromorpha</taxon>
        <taxon>Tetractinellida</taxon>
        <taxon>Astrophorina</taxon>
        <taxon>Geodiidae</taxon>
        <taxon>Geodia</taxon>
    </lineage>
</organism>